<reference evidence="4" key="2">
    <citation type="submission" date="2008-05" db="EMBL/GenBank/DDBJ databases">
        <title>Genome sequence of Clostridium botulinum Ba4 strain 657.</title>
        <authorList>
            <person name="Shrivastava S."/>
            <person name="Brown J.L."/>
            <person name="Bruce D."/>
            <person name="Detter C."/>
            <person name="Munk C."/>
            <person name="Smith L.A."/>
            <person name="Smith T.J."/>
            <person name="Sutton G."/>
            <person name="Brettin T.S."/>
        </authorList>
    </citation>
    <scope>NUCLEOTIDE SEQUENCE [LARGE SCALE GENOMIC DNA]</scope>
    <source>
        <strain evidence="4">657 / Type Ba4</strain>
    </source>
</reference>
<name>A0A3F2ZUZ4_CLOB6</name>
<feature type="compositionally biased region" description="Basic and acidic residues" evidence="1">
    <location>
        <begin position="202"/>
        <end position="218"/>
    </location>
</feature>
<dbReference type="PANTHER" id="PTHR43346">
    <property type="entry name" value="LIGAND BINDING DOMAIN PROTEIN, PUTATIVE (AFU_ORTHOLOGUE AFUA_6G14370)-RELATED"/>
    <property type="match status" value="1"/>
</dbReference>
<evidence type="ECO:0000256" key="1">
    <source>
        <dbReference type="SAM" id="MobiDB-lite"/>
    </source>
</evidence>
<evidence type="ECO:0000313" key="4">
    <source>
        <dbReference type="Proteomes" id="UP000002333"/>
    </source>
</evidence>
<dbReference type="CDD" id="cd02223">
    <property type="entry name" value="cupin_Bh2720-like"/>
    <property type="match status" value="1"/>
</dbReference>
<dbReference type="Gene3D" id="2.60.120.10">
    <property type="entry name" value="Jelly Rolls"/>
    <property type="match status" value="1"/>
</dbReference>
<feature type="domain" description="Cupin type-2" evidence="2">
    <location>
        <begin position="118"/>
        <end position="193"/>
    </location>
</feature>
<feature type="region of interest" description="Disordered" evidence="1">
    <location>
        <begin position="196"/>
        <end position="218"/>
    </location>
</feature>
<dbReference type="InterPro" id="IPR011051">
    <property type="entry name" value="RmlC_Cupin_sf"/>
</dbReference>
<dbReference type="EMBL" id="CP001083">
    <property type="protein sequence ID" value="ACQ51802.1"/>
    <property type="molecule type" value="Genomic_DNA"/>
</dbReference>
<proteinExistence type="predicted"/>
<organism evidence="3 4">
    <name type="scientific">Clostridium botulinum (strain 657 / Type Ba4)</name>
    <dbReference type="NCBI Taxonomy" id="515621"/>
    <lineage>
        <taxon>Bacteria</taxon>
        <taxon>Bacillati</taxon>
        <taxon>Bacillota</taxon>
        <taxon>Clostridia</taxon>
        <taxon>Eubacteriales</taxon>
        <taxon>Clostridiaceae</taxon>
        <taxon>Clostridium</taxon>
    </lineage>
</organism>
<dbReference type="InterPro" id="IPR014710">
    <property type="entry name" value="RmlC-like_jellyroll"/>
</dbReference>
<dbReference type="KEGG" id="cbi:CLJ_B0291"/>
<dbReference type="PANTHER" id="PTHR43346:SF1">
    <property type="entry name" value="QUERCETIN 2,3-DIOXYGENASE-RELATED"/>
    <property type="match status" value="1"/>
</dbReference>
<dbReference type="Proteomes" id="UP000002333">
    <property type="component" value="Chromosome"/>
</dbReference>
<evidence type="ECO:0000313" key="3">
    <source>
        <dbReference type="EMBL" id="ACQ51802.1"/>
    </source>
</evidence>
<reference evidence="3 4" key="1">
    <citation type="journal article" date="2007" name="PLoS ONE">
        <title>Analysis of the neurotoxin complex genes in Clostridium botulinum A1-A4 and B1 strains: BoNT/A3, /Ba4 and /B1 clusters are located within plasmids.</title>
        <authorList>
            <person name="Smith T.J."/>
            <person name="Hill K.K."/>
            <person name="Foley B.T."/>
            <person name="Detter J.C."/>
            <person name="Munk A.C."/>
            <person name="Bruce D.C."/>
            <person name="Doggett N.A."/>
            <person name="Smith L.A."/>
            <person name="Marks J.D."/>
            <person name="Xie G."/>
            <person name="Brettin T.S."/>
        </authorList>
    </citation>
    <scope>NUCLEOTIDE SEQUENCE [LARGE SCALE GENOMIC DNA]</scope>
    <source>
        <strain evidence="4">657 / Type Ba4</strain>
    </source>
</reference>
<dbReference type="Pfam" id="PF07883">
    <property type="entry name" value="Cupin_2"/>
    <property type="match status" value="1"/>
</dbReference>
<dbReference type="AlphaFoldDB" id="A0A3F2ZUZ4"/>
<accession>A0A3F2ZUZ4</accession>
<dbReference type="SUPFAM" id="SSF51182">
    <property type="entry name" value="RmlC-like cupins"/>
    <property type="match status" value="1"/>
</dbReference>
<dbReference type="RefSeq" id="WP_003360462.1">
    <property type="nucleotide sequence ID" value="NC_012658.1"/>
</dbReference>
<evidence type="ECO:0000259" key="2">
    <source>
        <dbReference type="Pfam" id="PF07883"/>
    </source>
</evidence>
<sequence>MYNTYMMYTCPYYANIPMYNSYDMYSPYDTYSCPCFIDTPSYNDSDFSMQRNNRHIPFTDELEYGSRFASPQLVKSNGAIELKDYGPQPFVVDIDEATKQNNTFRTALWTGTHLQVTLMSINVGDNIGLEMHSNVDQFIRVEEGQGLVKVGSNKEMLNFQAEVYDDFAIMIPAGTWHNIINTGNKPLKVYSIYAPPQHPRGTVHETKADAEAAEENHH</sequence>
<gene>
    <name evidence="3" type="ordered locus">CLJ_B0291</name>
</gene>
<protein>
    <recommendedName>
        <fullName evidence="2">Cupin type-2 domain-containing protein</fullName>
    </recommendedName>
</protein>
<dbReference type="InterPro" id="IPR013096">
    <property type="entry name" value="Cupin_2"/>
</dbReference>
<dbReference type="InterPro" id="IPR052538">
    <property type="entry name" value="Flavonoid_dioxygenase-like"/>
</dbReference>